<evidence type="ECO:0000256" key="2">
    <source>
        <dbReference type="SAM" id="SignalP"/>
    </source>
</evidence>
<feature type="compositionally biased region" description="Acidic residues" evidence="1">
    <location>
        <begin position="110"/>
        <end position="123"/>
    </location>
</feature>
<accession>A0ABD2YMB2</accession>
<dbReference type="SUPFAM" id="SSF47699">
    <property type="entry name" value="Bifunctional inhibitor/lipid-transfer protein/seed storage 2S albumin"/>
    <property type="match status" value="1"/>
</dbReference>
<gene>
    <name evidence="4" type="ORF">ACH5RR_027928</name>
</gene>
<evidence type="ECO:0000256" key="1">
    <source>
        <dbReference type="SAM" id="MobiDB-lite"/>
    </source>
</evidence>
<organism evidence="4 5">
    <name type="scientific">Cinchona calisaya</name>
    <dbReference type="NCBI Taxonomy" id="153742"/>
    <lineage>
        <taxon>Eukaryota</taxon>
        <taxon>Viridiplantae</taxon>
        <taxon>Streptophyta</taxon>
        <taxon>Embryophyta</taxon>
        <taxon>Tracheophyta</taxon>
        <taxon>Spermatophyta</taxon>
        <taxon>Magnoliopsida</taxon>
        <taxon>eudicotyledons</taxon>
        <taxon>Gunneridae</taxon>
        <taxon>Pentapetalae</taxon>
        <taxon>asterids</taxon>
        <taxon>lamiids</taxon>
        <taxon>Gentianales</taxon>
        <taxon>Rubiaceae</taxon>
        <taxon>Cinchonoideae</taxon>
        <taxon>Cinchoneae</taxon>
        <taxon>Cinchona</taxon>
    </lineage>
</organism>
<dbReference type="Gene3D" id="1.10.110.10">
    <property type="entry name" value="Plant lipid-transfer and hydrophobic proteins"/>
    <property type="match status" value="1"/>
</dbReference>
<proteinExistence type="predicted"/>
<protein>
    <recommendedName>
        <fullName evidence="3">Bifunctional inhibitor/plant lipid transfer protein/seed storage helical domain-containing protein</fullName>
    </recommendedName>
</protein>
<keyword evidence="2" id="KW-0732">Signal</keyword>
<sequence>MEDKLKYSFSFLLVAFFLLITNACATTDRNDTISMILGEENDSDQCKDVIQDNLEFQYCLKAISQKWPAELAVLPCCRQFKKMDETCRCQAVKLIVNAAIAAAAPSEGDGNGDADAEPIETAK</sequence>
<name>A0ABD2YMB2_9GENT</name>
<feature type="chain" id="PRO_5044845401" description="Bifunctional inhibitor/plant lipid transfer protein/seed storage helical domain-containing protein" evidence="2">
    <location>
        <begin position="26"/>
        <end position="123"/>
    </location>
</feature>
<evidence type="ECO:0000259" key="3">
    <source>
        <dbReference type="Pfam" id="PF00234"/>
    </source>
</evidence>
<dbReference type="AlphaFoldDB" id="A0ABD2YMB2"/>
<dbReference type="Proteomes" id="UP001630127">
    <property type="component" value="Unassembled WGS sequence"/>
</dbReference>
<keyword evidence="5" id="KW-1185">Reference proteome</keyword>
<dbReference type="InterPro" id="IPR036312">
    <property type="entry name" value="Bifun_inhib/LTP/seed_sf"/>
</dbReference>
<evidence type="ECO:0000313" key="4">
    <source>
        <dbReference type="EMBL" id="KAL3508527.1"/>
    </source>
</evidence>
<dbReference type="EMBL" id="JBJUIK010000012">
    <property type="protein sequence ID" value="KAL3508527.1"/>
    <property type="molecule type" value="Genomic_DNA"/>
</dbReference>
<dbReference type="Pfam" id="PF00234">
    <property type="entry name" value="Tryp_alpha_amyl"/>
    <property type="match status" value="1"/>
</dbReference>
<dbReference type="InterPro" id="IPR016140">
    <property type="entry name" value="Bifunc_inhib/LTP/seed_store"/>
</dbReference>
<reference evidence="4 5" key="1">
    <citation type="submission" date="2024-11" db="EMBL/GenBank/DDBJ databases">
        <title>A near-complete genome assembly of Cinchona calisaya.</title>
        <authorList>
            <person name="Lian D.C."/>
            <person name="Zhao X.W."/>
            <person name="Wei L."/>
        </authorList>
    </citation>
    <scope>NUCLEOTIDE SEQUENCE [LARGE SCALE GENOMIC DNA]</scope>
    <source>
        <tissue evidence="4">Nenye</tissue>
    </source>
</reference>
<feature type="region of interest" description="Disordered" evidence="1">
    <location>
        <begin position="104"/>
        <end position="123"/>
    </location>
</feature>
<feature type="signal peptide" evidence="2">
    <location>
        <begin position="1"/>
        <end position="25"/>
    </location>
</feature>
<evidence type="ECO:0000313" key="5">
    <source>
        <dbReference type="Proteomes" id="UP001630127"/>
    </source>
</evidence>
<feature type="domain" description="Bifunctional inhibitor/plant lipid transfer protein/seed storage helical" evidence="3">
    <location>
        <begin position="46"/>
        <end position="98"/>
    </location>
</feature>
<comment type="caution">
    <text evidence="4">The sequence shown here is derived from an EMBL/GenBank/DDBJ whole genome shotgun (WGS) entry which is preliminary data.</text>
</comment>